<dbReference type="EMBL" id="CAAALY010075481">
    <property type="protein sequence ID" value="VEL25662.1"/>
    <property type="molecule type" value="Genomic_DNA"/>
</dbReference>
<dbReference type="SUPFAM" id="SSF52540">
    <property type="entry name" value="P-loop containing nucleoside triphosphate hydrolases"/>
    <property type="match status" value="1"/>
</dbReference>
<reference evidence="8" key="1">
    <citation type="submission" date="2018-11" db="EMBL/GenBank/DDBJ databases">
        <authorList>
            <consortium name="Pathogen Informatics"/>
        </authorList>
    </citation>
    <scope>NUCLEOTIDE SEQUENCE</scope>
</reference>
<dbReference type="PANTHER" id="PTHR10218:SF302">
    <property type="entry name" value="GUANINE NUCLEOTIDE-BINDING PROTEIN ALPHA-5 SUBUNIT"/>
    <property type="match status" value="1"/>
</dbReference>
<dbReference type="FunFam" id="3.40.50.300:FF:002307">
    <property type="entry name" value="Guanine nucleotide-binding protein G(k) subunit alpha"/>
    <property type="match status" value="1"/>
</dbReference>
<dbReference type="Proteomes" id="UP000784294">
    <property type="component" value="Unassembled WGS sequence"/>
</dbReference>
<dbReference type="AlphaFoldDB" id="A0A3S5CPG0"/>
<dbReference type="InterPro" id="IPR001408">
    <property type="entry name" value="Gprotein_alpha_I"/>
</dbReference>
<feature type="signal peptide" evidence="7">
    <location>
        <begin position="1"/>
        <end position="16"/>
    </location>
</feature>
<evidence type="ECO:0000256" key="6">
    <source>
        <dbReference type="PIRSR" id="PIRSR601019-1"/>
    </source>
</evidence>
<dbReference type="SMART" id="SM00275">
    <property type="entry name" value="G_alpha"/>
    <property type="match status" value="1"/>
</dbReference>
<feature type="binding site" evidence="6">
    <location>
        <position position="107"/>
    </location>
    <ligand>
        <name>GTP</name>
        <dbReference type="ChEBI" id="CHEBI:37565"/>
    </ligand>
</feature>
<dbReference type="InterPro" id="IPR027417">
    <property type="entry name" value="P-loop_NTPase"/>
</dbReference>
<evidence type="ECO:0000313" key="9">
    <source>
        <dbReference type="Proteomes" id="UP000784294"/>
    </source>
</evidence>
<dbReference type="PRINTS" id="PR00441">
    <property type="entry name" value="GPROTEINAI"/>
</dbReference>
<evidence type="ECO:0000256" key="2">
    <source>
        <dbReference type="ARBA" id="ARBA00022741"/>
    </source>
</evidence>
<evidence type="ECO:0000313" key="8">
    <source>
        <dbReference type="EMBL" id="VEL25662.1"/>
    </source>
</evidence>
<proteinExistence type="predicted"/>
<dbReference type="GO" id="GO:0005525">
    <property type="term" value="F:GTP binding"/>
    <property type="evidence" value="ECO:0007669"/>
    <property type="project" value="UniProtKB-KW"/>
</dbReference>
<evidence type="ECO:0000256" key="7">
    <source>
        <dbReference type="SAM" id="SignalP"/>
    </source>
</evidence>
<dbReference type="PROSITE" id="PS51882">
    <property type="entry name" value="G_ALPHA"/>
    <property type="match status" value="1"/>
</dbReference>
<comment type="caution">
    <text evidence="8">The sequence shown here is derived from an EMBL/GenBank/DDBJ whole genome shotgun (WGS) entry which is preliminary data.</text>
</comment>
<dbReference type="GO" id="GO:0001664">
    <property type="term" value="F:G protein-coupled receptor binding"/>
    <property type="evidence" value="ECO:0007669"/>
    <property type="project" value="TreeGrafter"/>
</dbReference>
<dbReference type="OrthoDB" id="5817230at2759"/>
<dbReference type="GO" id="GO:0003924">
    <property type="term" value="F:GTPase activity"/>
    <property type="evidence" value="ECO:0007669"/>
    <property type="project" value="InterPro"/>
</dbReference>
<keyword evidence="3" id="KW-0460">Magnesium</keyword>
<dbReference type="Gene3D" id="3.40.50.300">
    <property type="entry name" value="P-loop containing nucleotide triphosphate hydrolases"/>
    <property type="match status" value="1"/>
</dbReference>
<keyword evidence="5" id="KW-0807">Transducer</keyword>
<feature type="binding site" evidence="6">
    <location>
        <begin position="50"/>
        <end position="53"/>
    </location>
    <ligand>
        <name>GTP</name>
        <dbReference type="ChEBI" id="CHEBI:37565"/>
    </ligand>
</feature>
<evidence type="ECO:0000256" key="1">
    <source>
        <dbReference type="ARBA" id="ARBA00022723"/>
    </source>
</evidence>
<evidence type="ECO:0000256" key="3">
    <source>
        <dbReference type="ARBA" id="ARBA00022842"/>
    </source>
</evidence>
<dbReference type="GO" id="GO:0005834">
    <property type="term" value="C:heterotrimeric G-protein complex"/>
    <property type="evidence" value="ECO:0007669"/>
    <property type="project" value="TreeGrafter"/>
</dbReference>
<keyword evidence="7" id="KW-0732">Signal</keyword>
<dbReference type="GO" id="GO:0031683">
    <property type="term" value="F:G-protein beta/gamma-subunit complex binding"/>
    <property type="evidence" value="ECO:0007669"/>
    <property type="project" value="InterPro"/>
</dbReference>
<dbReference type="GO" id="GO:0005737">
    <property type="term" value="C:cytoplasm"/>
    <property type="evidence" value="ECO:0007669"/>
    <property type="project" value="TreeGrafter"/>
</dbReference>
<sequence length="135" mass="15608">MLIFFVALSEYNMSLAEDQEMNRMTESLKLFAYICNGQWFADTSIALFLNKKDLFQDKIRKFPLSVCFPEYSGGDNYDEASQYIRQRFEGLNNRVGVKEIYTHFTCATDTSNVQFVFDAAIDVIIKSNLKECGLF</sequence>
<keyword evidence="2 6" id="KW-0547">Nucleotide-binding</keyword>
<organism evidence="8 9">
    <name type="scientific">Protopolystoma xenopodis</name>
    <dbReference type="NCBI Taxonomy" id="117903"/>
    <lineage>
        <taxon>Eukaryota</taxon>
        <taxon>Metazoa</taxon>
        <taxon>Spiralia</taxon>
        <taxon>Lophotrochozoa</taxon>
        <taxon>Platyhelminthes</taxon>
        <taxon>Monogenea</taxon>
        <taxon>Polyopisthocotylea</taxon>
        <taxon>Polystomatidea</taxon>
        <taxon>Polystomatidae</taxon>
        <taxon>Protopolystoma</taxon>
    </lineage>
</organism>
<keyword evidence="1" id="KW-0479">Metal-binding</keyword>
<protein>
    <submittedName>
        <fullName evidence="8">Uncharacterized protein</fullName>
    </submittedName>
</protein>
<feature type="chain" id="PRO_5018770022" evidence="7">
    <location>
        <begin position="17"/>
        <end position="135"/>
    </location>
</feature>
<accession>A0A3S5CPG0</accession>
<dbReference type="PANTHER" id="PTHR10218">
    <property type="entry name" value="GTP-BINDING PROTEIN ALPHA SUBUNIT"/>
    <property type="match status" value="1"/>
</dbReference>
<evidence type="ECO:0000256" key="5">
    <source>
        <dbReference type="ARBA" id="ARBA00023224"/>
    </source>
</evidence>
<keyword evidence="9" id="KW-1185">Reference proteome</keyword>
<name>A0A3S5CPG0_9PLAT</name>
<dbReference type="GO" id="GO:0007188">
    <property type="term" value="P:adenylate cyclase-modulating G protein-coupled receptor signaling pathway"/>
    <property type="evidence" value="ECO:0007669"/>
    <property type="project" value="InterPro"/>
</dbReference>
<dbReference type="GO" id="GO:0046872">
    <property type="term" value="F:metal ion binding"/>
    <property type="evidence" value="ECO:0007669"/>
    <property type="project" value="UniProtKB-KW"/>
</dbReference>
<evidence type="ECO:0000256" key="4">
    <source>
        <dbReference type="ARBA" id="ARBA00023134"/>
    </source>
</evidence>
<gene>
    <name evidence="8" type="ORF">PXEA_LOCUS19102</name>
</gene>
<keyword evidence="4 6" id="KW-0342">GTP-binding</keyword>
<dbReference type="InterPro" id="IPR001019">
    <property type="entry name" value="Gprotein_alpha_su"/>
</dbReference>
<dbReference type="Pfam" id="PF00503">
    <property type="entry name" value="G-alpha"/>
    <property type="match status" value="1"/>
</dbReference>